<evidence type="ECO:0000313" key="2">
    <source>
        <dbReference type="Proteomes" id="UP001549164"/>
    </source>
</evidence>
<dbReference type="Proteomes" id="UP001549164">
    <property type="component" value="Unassembled WGS sequence"/>
</dbReference>
<accession>A0ABV2IE36</accession>
<dbReference type="EMBL" id="JBEPLY010000012">
    <property type="protein sequence ID" value="MET3601185.1"/>
    <property type="molecule type" value="Genomic_DNA"/>
</dbReference>
<proteinExistence type="predicted"/>
<name>A0ABV2IE36_9HYPH</name>
<evidence type="ECO:0000313" key="1">
    <source>
        <dbReference type="EMBL" id="MET3601185.1"/>
    </source>
</evidence>
<reference evidence="1 2" key="1">
    <citation type="submission" date="2024-06" db="EMBL/GenBank/DDBJ databases">
        <title>Genomic Encyclopedia of Type Strains, Phase IV (KMG-IV): sequencing the most valuable type-strain genomes for metagenomic binning, comparative biology and taxonomic classification.</title>
        <authorList>
            <person name="Goeker M."/>
        </authorList>
    </citation>
    <scope>NUCLEOTIDE SEQUENCE [LARGE SCALE GENOMIC DNA]</scope>
    <source>
        <strain evidence="1 2">DSM 28102</strain>
    </source>
</reference>
<gene>
    <name evidence="1" type="ORF">ABID12_003141</name>
</gene>
<protein>
    <submittedName>
        <fullName evidence="1">Uncharacterized protein</fullName>
    </submittedName>
</protein>
<comment type="caution">
    <text evidence="1">The sequence shown here is derived from an EMBL/GenBank/DDBJ whole genome shotgun (WGS) entry which is preliminary data.</text>
</comment>
<keyword evidence="2" id="KW-1185">Reference proteome</keyword>
<organism evidence="1 2">
    <name type="scientific">Martelella mangrovi</name>
    <dbReference type="NCBI Taxonomy" id="1397477"/>
    <lineage>
        <taxon>Bacteria</taxon>
        <taxon>Pseudomonadati</taxon>
        <taxon>Pseudomonadota</taxon>
        <taxon>Alphaproteobacteria</taxon>
        <taxon>Hyphomicrobiales</taxon>
        <taxon>Aurantimonadaceae</taxon>
        <taxon>Martelella</taxon>
    </lineage>
</organism>
<sequence length="46" mass="5088">MIKKVKYKYDLFSHVLINGQTGLNGQTVKAVSPIKRVSLAFALGPR</sequence>